<protein>
    <submittedName>
        <fullName evidence="1">Uncharacterized protein</fullName>
    </submittedName>
</protein>
<organism evidence="1 2">
    <name type="scientific">Methylophaga frappieri (strain ATCC BAA-2434 / DSM 25690 / JAM7)</name>
    <dbReference type="NCBI Taxonomy" id="754477"/>
    <lineage>
        <taxon>Bacteria</taxon>
        <taxon>Pseudomonadati</taxon>
        <taxon>Pseudomonadota</taxon>
        <taxon>Gammaproteobacteria</taxon>
        <taxon>Thiotrichales</taxon>
        <taxon>Piscirickettsiaceae</taxon>
        <taxon>Methylophaga</taxon>
    </lineage>
</organism>
<dbReference type="Proteomes" id="UP000009145">
    <property type="component" value="Chromosome"/>
</dbReference>
<keyword evidence="2" id="KW-1185">Reference proteome</keyword>
<accession>I1YII1</accession>
<dbReference type="RefSeq" id="WP_014704144.1">
    <property type="nucleotide sequence ID" value="NC_017856.1"/>
</dbReference>
<evidence type="ECO:0000313" key="1">
    <source>
        <dbReference type="EMBL" id="AFJ02724.1"/>
    </source>
</evidence>
<name>I1YII1_METFJ</name>
<gene>
    <name evidence="1" type="ordered locus">Q7C_1575</name>
</gene>
<sequence length="114" mass="13451">MITFENQHDGFLDMDCTQEEFDAIRIMISHALAHYDKTDLFYANIDRKDVEGLKKELDMFHDLPLPLEEKYFFRLLAVMDSAHSFIIPEISEARKKDINRQIQAVSIDKLFNKL</sequence>
<dbReference type="HOGENOM" id="CLU_2118166_0_0_6"/>
<dbReference type="KEGG" id="mec:Q7C_1575"/>
<evidence type="ECO:0000313" key="2">
    <source>
        <dbReference type="Proteomes" id="UP000009145"/>
    </source>
</evidence>
<dbReference type="PATRIC" id="fig|754477.3.peg.1554"/>
<dbReference type="EMBL" id="CP003380">
    <property type="protein sequence ID" value="AFJ02724.1"/>
    <property type="molecule type" value="Genomic_DNA"/>
</dbReference>
<proteinExistence type="predicted"/>
<dbReference type="STRING" id="754477.Q7C_1575"/>
<reference evidence="1 2" key="1">
    <citation type="journal article" date="2012" name="J. Bacteriol.">
        <title>Complete genome sequences of Methylophaga sp. strain JAM1 and Methylophaga sp. strain JAM7.</title>
        <authorList>
            <person name="Villeneuve C."/>
            <person name="Martineau C."/>
            <person name="Mauffrey F."/>
            <person name="Villemur R."/>
        </authorList>
    </citation>
    <scope>NUCLEOTIDE SEQUENCE [LARGE SCALE GENOMIC DNA]</scope>
    <source>
        <strain evidence="1 2">JAM7</strain>
    </source>
</reference>
<dbReference type="AlphaFoldDB" id="I1YII1"/>